<evidence type="ECO:0008006" key="3">
    <source>
        <dbReference type="Google" id="ProtNLM"/>
    </source>
</evidence>
<evidence type="ECO:0000313" key="2">
    <source>
        <dbReference type="EMBL" id="QHU03389.1"/>
    </source>
</evidence>
<dbReference type="AlphaFoldDB" id="A0A6C0JCP3"/>
<protein>
    <recommendedName>
        <fullName evidence="3">CPW-WPC domain-containing protein</fullName>
    </recommendedName>
</protein>
<dbReference type="EMBL" id="MN740376">
    <property type="protein sequence ID" value="QHU03389.1"/>
    <property type="molecule type" value="Genomic_DNA"/>
</dbReference>
<accession>A0A6C0JCP3</accession>
<evidence type="ECO:0000256" key="1">
    <source>
        <dbReference type="SAM" id="Phobius"/>
    </source>
</evidence>
<sequence length="113" mass="13071">MDTFTKVLIIVCVIFLGGYYIYQYRKFLKEQDKLTWPRMLAECPDYWVKEGNSCKNMFNIGDCPKGKDGLPEVQGTVDFSSEMYKGKKGNYNKCRWAKKCNAPWEGIDKLCAA</sequence>
<feature type="transmembrane region" description="Helical" evidence="1">
    <location>
        <begin position="6"/>
        <end position="22"/>
    </location>
</feature>
<organism evidence="2">
    <name type="scientific">viral metagenome</name>
    <dbReference type="NCBI Taxonomy" id="1070528"/>
    <lineage>
        <taxon>unclassified sequences</taxon>
        <taxon>metagenomes</taxon>
        <taxon>organismal metagenomes</taxon>
    </lineage>
</organism>
<keyword evidence="1" id="KW-0812">Transmembrane</keyword>
<keyword evidence="1" id="KW-1133">Transmembrane helix</keyword>
<keyword evidence="1" id="KW-0472">Membrane</keyword>
<proteinExistence type="predicted"/>
<name>A0A6C0JCP3_9ZZZZ</name>
<reference evidence="2" key="1">
    <citation type="journal article" date="2020" name="Nature">
        <title>Giant virus diversity and host interactions through global metagenomics.</title>
        <authorList>
            <person name="Schulz F."/>
            <person name="Roux S."/>
            <person name="Paez-Espino D."/>
            <person name="Jungbluth S."/>
            <person name="Walsh D.A."/>
            <person name="Denef V.J."/>
            <person name="McMahon K.D."/>
            <person name="Konstantinidis K.T."/>
            <person name="Eloe-Fadrosh E.A."/>
            <person name="Kyrpides N.C."/>
            <person name="Woyke T."/>
        </authorList>
    </citation>
    <scope>NUCLEOTIDE SEQUENCE</scope>
    <source>
        <strain evidence="2">GVMAG-M-3300026093-6</strain>
    </source>
</reference>